<name>F8JQY3_STREN</name>
<dbReference type="RefSeq" id="WP_014142459.1">
    <property type="nucleotide sequence ID" value="NC_016111.1"/>
</dbReference>
<dbReference type="AlphaFoldDB" id="F8JQY3"/>
<keyword evidence="2" id="KW-1185">Reference proteome</keyword>
<dbReference type="STRING" id="1003195.SCATT_16990"/>
<evidence type="ECO:0000313" key="2">
    <source>
        <dbReference type="Proteomes" id="UP000007842"/>
    </source>
</evidence>
<dbReference type="OrthoDB" id="4150619at2"/>
<dbReference type="KEGG" id="sct:SCAT_1701"/>
<reference evidence="2" key="1">
    <citation type="submission" date="2011-12" db="EMBL/GenBank/DDBJ databases">
        <title>Complete genome sequence of Streptomyces cattleya strain DSM 46488.</title>
        <authorList>
            <person name="Ou H.-Y."/>
            <person name="Li P."/>
            <person name="Zhao C."/>
            <person name="O'Hagan D."/>
            <person name="Deng Z."/>
        </authorList>
    </citation>
    <scope>NUCLEOTIDE SEQUENCE [LARGE SCALE GENOMIC DNA]</scope>
    <source>
        <strain evidence="2">ATCC 35852 / DSM 46488 / JCM 4925 / NBRC 14057 / NRRL 8057</strain>
    </source>
</reference>
<accession>F8JQY3</accession>
<organism evidence="1 2">
    <name type="scientific">Streptantibioticus cattleyicolor (strain ATCC 35852 / DSM 46488 / JCM 4925 / NBRC 14057 / NRRL 8057)</name>
    <name type="common">Streptomyces cattleya</name>
    <dbReference type="NCBI Taxonomy" id="1003195"/>
    <lineage>
        <taxon>Bacteria</taxon>
        <taxon>Bacillati</taxon>
        <taxon>Actinomycetota</taxon>
        <taxon>Actinomycetes</taxon>
        <taxon>Kitasatosporales</taxon>
        <taxon>Streptomycetaceae</taxon>
        <taxon>Streptantibioticus</taxon>
    </lineage>
</organism>
<evidence type="ECO:0000313" key="1">
    <source>
        <dbReference type="EMBL" id="AEW94070.1"/>
    </source>
</evidence>
<dbReference type="eggNOG" id="ENOG5031XGH">
    <property type="taxonomic scope" value="Bacteria"/>
</dbReference>
<dbReference type="Proteomes" id="UP000007842">
    <property type="component" value="Chromosome"/>
</dbReference>
<accession>G8WP37</accession>
<proteinExistence type="predicted"/>
<sequence length="142" mass="16344">MSWGYEVWVCDCGYTKPAEHDGSCGIWKRTAIHWNDRWFGAFEEAAQHGHAYVMAVPVGATLERGWKAHITFEHIRGGGLCKECRKRRGPLTTTPFGKKFMCEDCRSAFRRDHERNAYVTGRDPDSRLYRPVLDVAQEDAKH</sequence>
<dbReference type="PATRIC" id="fig|1003195.29.peg.1704"/>
<protein>
    <submittedName>
        <fullName evidence="1">Uncharacterized protein</fullName>
    </submittedName>
</protein>
<gene>
    <name evidence="1" type="ordered locus">SCATT_16990</name>
</gene>
<dbReference type="EMBL" id="CP003219">
    <property type="protein sequence ID" value="AEW94070.1"/>
    <property type="molecule type" value="Genomic_DNA"/>
</dbReference>
<dbReference type="KEGG" id="scy:SCATT_16990"/>
<dbReference type="HOGENOM" id="CLU_1814694_0_0_11"/>